<dbReference type="RefSeq" id="XP_056682512.1">
    <property type="nucleotide sequence ID" value="XM_056826534.1"/>
</dbReference>
<evidence type="ECO:0000313" key="4">
    <source>
        <dbReference type="RefSeq" id="XP_056682512.1"/>
    </source>
</evidence>
<accession>A0A9R0K3B2</accession>
<gene>
    <name evidence="3 4 5" type="primary">LOC110796206</name>
</gene>
<dbReference type="Pfam" id="PF13966">
    <property type="entry name" value="zf-RVT"/>
    <property type="match status" value="1"/>
</dbReference>
<organism evidence="2 3">
    <name type="scientific">Spinacia oleracea</name>
    <name type="common">Spinach</name>
    <dbReference type="NCBI Taxonomy" id="3562"/>
    <lineage>
        <taxon>Eukaryota</taxon>
        <taxon>Viridiplantae</taxon>
        <taxon>Streptophyta</taxon>
        <taxon>Embryophyta</taxon>
        <taxon>Tracheophyta</taxon>
        <taxon>Spermatophyta</taxon>
        <taxon>Magnoliopsida</taxon>
        <taxon>eudicotyledons</taxon>
        <taxon>Gunneridae</taxon>
        <taxon>Pentapetalae</taxon>
        <taxon>Caryophyllales</taxon>
        <taxon>Chenopodiaceae</taxon>
        <taxon>Chenopodioideae</taxon>
        <taxon>Anserineae</taxon>
        <taxon>Spinacia</taxon>
    </lineage>
</organism>
<reference evidence="3 4" key="2">
    <citation type="submission" date="2025-05" db="UniProtKB">
        <authorList>
            <consortium name="RefSeq"/>
        </authorList>
    </citation>
    <scope>IDENTIFICATION</scope>
    <source>
        <tissue evidence="3 4">Leaf</tissue>
    </source>
</reference>
<reference evidence="2" key="1">
    <citation type="journal article" date="2021" name="Nat. Commun.">
        <title>Genomic analyses provide insights into spinach domestication and the genetic basis of agronomic traits.</title>
        <authorList>
            <person name="Cai X."/>
            <person name="Sun X."/>
            <person name="Xu C."/>
            <person name="Sun H."/>
            <person name="Wang X."/>
            <person name="Ge C."/>
            <person name="Zhang Z."/>
            <person name="Wang Q."/>
            <person name="Fei Z."/>
            <person name="Jiao C."/>
            <person name="Wang Q."/>
        </authorList>
    </citation>
    <scope>NUCLEOTIDE SEQUENCE [LARGE SCALE GENOMIC DNA]</scope>
    <source>
        <strain evidence="2">cv. Varoflay</strain>
    </source>
</reference>
<dbReference type="KEGG" id="soe:110796206"/>
<dbReference type="AlphaFoldDB" id="A0A9R0K3B2"/>
<evidence type="ECO:0000313" key="2">
    <source>
        <dbReference type="Proteomes" id="UP000813463"/>
    </source>
</evidence>
<keyword evidence="2" id="KW-1185">Reference proteome</keyword>
<dbReference type="PANTHER" id="PTHR33116">
    <property type="entry name" value="REVERSE TRANSCRIPTASE ZINC-BINDING DOMAIN-CONTAINING PROTEIN-RELATED-RELATED"/>
    <property type="match status" value="1"/>
</dbReference>
<proteinExistence type="predicted"/>
<evidence type="ECO:0000313" key="5">
    <source>
        <dbReference type="RefSeq" id="XP_056682513.1"/>
    </source>
</evidence>
<dbReference type="RefSeq" id="XP_021856929.2">
    <property type="nucleotide sequence ID" value="XM_022001237.2"/>
</dbReference>
<feature type="domain" description="Reverse transcriptase zinc-binding" evidence="1">
    <location>
        <begin position="170"/>
        <end position="251"/>
    </location>
</feature>
<protein>
    <recommendedName>
        <fullName evidence="1">Reverse transcriptase zinc-binding domain-containing protein</fullName>
    </recommendedName>
</protein>
<evidence type="ECO:0000259" key="1">
    <source>
        <dbReference type="Pfam" id="PF13966"/>
    </source>
</evidence>
<dbReference type="PANTHER" id="PTHR33116:SF84">
    <property type="entry name" value="RNA-DIRECTED DNA POLYMERASE"/>
    <property type="match status" value="1"/>
</dbReference>
<sequence>MLIVSVDKIMARIKVWSSRNLSFAGRITLINSVLISVHTYWAQVFVFPKHTLRTVESICRPFLWQGTYFSSKPGYIVWKKVCSAKKEGGLGIRNVQIWNIAALGKYVWAIARKQDIMWVRWVNAIYVKGENWWEYQPKADSGWYWKKICAVKEQLKQYYDERSLAQLPKYYVKQVYQKMVVHRQKLPWCHAVWRRSAILKNWVICWLMVHGRLQTRTRLKKMGICDTSVCLICDSHEETHPHLFFECCYNKSCLMEVKKWLGIPGHNVHYMGLIRWIQWKSKGSKFQKNVMYTAVNAVVYAIWRVGNEALWNNKVPTMLHTFQFVKQSVINRIQI</sequence>
<name>A0A9R0K3B2_SPIOL</name>
<dbReference type="RefSeq" id="XP_056682513.1">
    <property type="nucleotide sequence ID" value="XM_056826535.1"/>
</dbReference>
<dbReference type="InterPro" id="IPR026960">
    <property type="entry name" value="RVT-Znf"/>
</dbReference>
<dbReference type="GeneID" id="110796206"/>
<evidence type="ECO:0000313" key="3">
    <source>
        <dbReference type="RefSeq" id="XP_021856929.2"/>
    </source>
</evidence>
<dbReference type="Proteomes" id="UP000813463">
    <property type="component" value="Chromosome 4"/>
</dbReference>